<dbReference type="KEGG" id="cmr:Cycma_0212"/>
<reference evidence="2" key="1">
    <citation type="submission" date="2011-07" db="EMBL/GenBank/DDBJ databases">
        <title>The complete genome of Cyclobacterium marinum DSM 745.</title>
        <authorList>
            <person name="Lucas S."/>
            <person name="Han J."/>
            <person name="Lapidus A."/>
            <person name="Bruce D."/>
            <person name="Goodwin L."/>
            <person name="Pitluck S."/>
            <person name="Peters L."/>
            <person name="Kyrpides N."/>
            <person name="Mavromatis K."/>
            <person name="Ivanova N."/>
            <person name="Ovchinnikova G."/>
            <person name="Chertkov O."/>
            <person name="Detter J.C."/>
            <person name="Tapia R."/>
            <person name="Han C."/>
            <person name="Land M."/>
            <person name="Hauser L."/>
            <person name="Markowitz V."/>
            <person name="Cheng J.-F."/>
            <person name="Hugenholtz P."/>
            <person name="Woyke T."/>
            <person name="Wu D."/>
            <person name="Tindall B."/>
            <person name="Schuetze A."/>
            <person name="Brambilla E."/>
            <person name="Klenk H.-P."/>
            <person name="Eisen J.A."/>
        </authorList>
    </citation>
    <scope>NUCLEOTIDE SEQUENCE [LARGE SCALE GENOMIC DNA]</scope>
    <source>
        <strain evidence="2">ATCC 25205 / DSM 745 / LMG 13164 / NCIMB 1802</strain>
    </source>
</reference>
<accession>G0J1Y8</accession>
<proteinExistence type="predicted"/>
<dbReference type="AlphaFoldDB" id="G0J1Y8"/>
<evidence type="ECO:0000313" key="2">
    <source>
        <dbReference type="Proteomes" id="UP000001635"/>
    </source>
</evidence>
<organism evidence="1 2">
    <name type="scientific">Cyclobacterium marinum (strain ATCC 25205 / DSM 745 / LMG 13164 / NCIMB 1802)</name>
    <name type="common">Flectobacillus marinus</name>
    <dbReference type="NCBI Taxonomy" id="880070"/>
    <lineage>
        <taxon>Bacteria</taxon>
        <taxon>Pseudomonadati</taxon>
        <taxon>Bacteroidota</taxon>
        <taxon>Cytophagia</taxon>
        <taxon>Cytophagales</taxon>
        <taxon>Cyclobacteriaceae</taxon>
        <taxon>Cyclobacterium</taxon>
    </lineage>
</organism>
<name>G0J1Y8_CYCMS</name>
<dbReference type="EMBL" id="CP002955">
    <property type="protein sequence ID" value="AEL23994.1"/>
    <property type="molecule type" value="Genomic_DNA"/>
</dbReference>
<gene>
    <name evidence="1" type="ordered locus">Cycma_0212</name>
</gene>
<dbReference type="Proteomes" id="UP000001635">
    <property type="component" value="Chromosome"/>
</dbReference>
<keyword evidence="2" id="KW-1185">Reference proteome</keyword>
<dbReference type="STRING" id="880070.Cycma_0212"/>
<sequence length="51" mass="6046">MKYSKIKLVIFEFYCFFFGHKISDQRTCIRCKSEFGVPKMKNPPNPPIPFS</sequence>
<evidence type="ECO:0000313" key="1">
    <source>
        <dbReference type="EMBL" id="AEL23994.1"/>
    </source>
</evidence>
<dbReference type="HOGENOM" id="CLU_3097978_0_0_10"/>
<protein>
    <submittedName>
        <fullName evidence="1">Uncharacterized protein</fullName>
    </submittedName>
</protein>